<keyword evidence="4 13" id="KW-0415">Karyogamy</keyword>
<accession>A0ABP0EDD9</accession>
<keyword evidence="9 13" id="KW-0472">Membrane</keyword>
<dbReference type="InterPro" id="IPR007292">
    <property type="entry name" value="Nuclear_fusion_Kar5"/>
</dbReference>
<keyword evidence="7 13" id="KW-0256">Endoplasmic reticulum</keyword>
<evidence type="ECO:0000256" key="3">
    <source>
        <dbReference type="ARBA" id="ARBA00021601"/>
    </source>
</evidence>
<dbReference type="PANTHER" id="PTHR28012">
    <property type="entry name" value="NUCLEAR FUSION PROTEIN KAR5"/>
    <property type="match status" value="1"/>
</dbReference>
<protein>
    <recommendedName>
        <fullName evidence="3">Nuclear fusion protein KAR5</fullName>
    </recommendedName>
    <alternativeName>
        <fullName evidence="12">Karyogamy protein 5</fullName>
    </alternativeName>
</protein>
<evidence type="ECO:0000256" key="11">
    <source>
        <dbReference type="ARBA" id="ARBA00023242"/>
    </source>
</evidence>
<evidence type="ECO:0000256" key="13">
    <source>
        <dbReference type="RuleBase" id="RU368082"/>
    </source>
</evidence>
<keyword evidence="6 13" id="KW-0732">Signal</keyword>
<dbReference type="EMBL" id="OZ004257">
    <property type="protein sequence ID" value="CAK7906831.1"/>
    <property type="molecule type" value="Genomic_DNA"/>
</dbReference>
<keyword evidence="10" id="KW-0325">Glycoprotein</keyword>
<evidence type="ECO:0000313" key="15">
    <source>
        <dbReference type="EMBL" id="CAK7906831.1"/>
    </source>
</evidence>
<keyword evidence="11 13" id="KW-0539">Nucleus</keyword>
<evidence type="ECO:0000256" key="9">
    <source>
        <dbReference type="ARBA" id="ARBA00023136"/>
    </source>
</evidence>
<feature type="transmembrane region" description="Helical" evidence="13">
    <location>
        <begin position="447"/>
        <end position="467"/>
    </location>
</feature>
<reference evidence="15 16" key="1">
    <citation type="submission" date="2024-01" db="EMBL/GenBank/DDBJ databases">
        <authorList>
            <consortium name="Genoscope - CEA"/>
            <person name="William W."/>
        </authorList>
    </citation>
    <scope>NUCLEOTIDE SEQUENCE [LARGE SCALE GENOMIC DNA]</scope>
    <source>
        <strain evidence="15 16">29B2s-10</strain>
    </source>
</reference>
<dbReference type="PANTHER" id="PTHR28012:SF1">
    <property type="entry name" value="NUCLEAR FUSION PROTEIN KAR5"/>
    <property type="match status" value="1"/>
</dbReference>
<comment type="similarity">
    <text evidence="2 13">Belongs to the KAR5 family.</text>
</comment>
<evidence type="ECO:0000256" key="12">
    <source>
        <dbReference type="ARBA" id="ARBA00031468"/>
    </source>
</evidence>
<evidence type="ECO:0000256" key="5">
    <source>
        <dbReference type="ARBA" id="ARBA00022692"/>
    </source>
</evidence>
<gene>
    <name evidence="15" type="primary">KAR5</name>
    <name evidence="15" type="ORF">CAAN4_E02564</name>
</gene>
<keyword evidence="8 13" id="KW-1133">Transmembrane helix</keyword>
<dbReference type="Proteomes" id="UP001497600">
    <property type="component" value="Chromosome E"/>
</dbReference>
<keyword evidence="5 13" id="KW-0812">Transmembrane</keyword>
<proteinExistence type="inferred from homology"/>
<name>A0ABP0EDD9_9ASCO</name>
<evidence type="ECO:0000256" key="7">
    <source>
        <dbReference type="ARBA" id="ARBA00022824"/>
    </source>
</evidence>
<evidence type="ECO:0000313" key="16">
    <source>
        <dbReference type="Proteomes" id="UP001497600"/>
    </source>
</evidence>
<comment type="function">
    <text evidence="1 13">Required for nuclear membrane fusion during karyogamy.</text>
</comment>
<evidence type="ECO:0000256" key="10">
    <source>
        <dbReference type="ARBA" id="ARBA00023180"/>
    </source>
</evidence>
<evidence type="ECO:0000256" key="6">
    <source>
        <dbReference type="ARBA" id="ARBA00022729"/>
    </source>
</evidence>
<feature type="signal peptide" evidence="14">
    <location>
        <begin position="1"/>
        <end position="17"/>
    </location>
</feature>
<evidence type="ECO:0000256" key="4">
    <source>
        <dbReference type="ARBA" id="ARBA00022459"/>
    </source>
</evidence>
<evidence type="ECO:0000256" key="1">
    <source>
        <dbReference type="ARBA" id="ARBA00003389"/>
    </source>
</evidence>
<feature type="transmembrane region" description="Helical" evidence="13">
    <location>
        <begin position="402"/>
        <end position="426"/>
    </location>
</feature>
<dbReference type="Pfam" id="PF04163">
    <property type="entry name" value="Tht1"/>
    <property type="match status" value="1"/>
</dbReference>
<keyword evidence="16" id="KW-1185">Reference proteome</keyword>
<evidence type="ECO:0000256" key="14">
    <source>
        <dbReference type="SAM" id="SignalP"/>
    </source>
</evidence>
<sequence length="502" mass="57298">MRIVLLIFNLIFLCAFGICDLAVQDLLLIENQFQSLATKTKCVKEALSHVLPECATLGIDSVDIALRKLSALKLSICEFENSGIQYPTICRQVTTLNDCGSCITELEKSPQFWTTYSGNYREIGSICYAESLPFEKDQILNLYSNITKLYNEFQFRMRESNSEFETTNQYLMEQMEYVFSKIEQLSLKIVKEGEILKRKNSEYFHELENTLISTLQHTSNLDLDMKDMSGGIINSLAKINSYINEVVQQSELSGVVSKLSEMDEKYIKSYHALTAESERSLSKIQDNLQQINTFAVEGLDASFLLQESLNSNNLAASDLSTSLKESINLISNHNLHLKEDFADALCVLTEKIVIRVSNTIEDINVQLYDSFQSIDNQIYIIEDRLEYMDQKLSNVTMQFDTIIIFFQSSFELLTTNIFVTTVSKFMDMSKKGWKQCMGILSNFRSSILSTFLMFTVGLMGVICFLNTSKTNKNAFSKLITHFILTFIGMLLIIPALKYLYHI</sequence>
<organism evidence="15 16">
    <name type="scientific">[Candida] anglica</name>
    <dbReference type="NCBI Taxonomy" id="148631"/>
    <lineage>
        <taxon>Eukaryota</taxon>
        <taxon>Fungi</taxon>
        <taxon>Dikarya</taxon>
        <taxon>Ascomycota</taxon>
        <taxon>Saccharomycotina</taxon>
        <taxon>Pichiomycetes</taxon>
        <taxon>Debaryomycetaceae</taxon>
        <taxon>Kurtzmaniella</taxon>
    </lineage>
</organism>
<evidence type="ECO:0000256" key="8">
    <source>
        <dbReference type="ARBA" id="ARBA00022989"/>
    </source>
</evidence>
<evidence type="ECO:0000256" key="2">
    <source>
        <dbReference type="ARBA" id="ARBA00010473"/>
    </source>
</evidence>
<comment type="subcellular location">
    <subcellularLocation>
        <location evidence="13">Endoplasmic reticulum membrane</location>
    </subcellularLocation>
    <subcellularLocation>
        <location evidence="13">Nucleus membrane</location>
    </subcellularLocation>
</comment>
<feature type="chain" id="PRO_5046301680" description="Nuclear fusion protein KAR5" evidence="14">
    <location>
        <begin position="18"/>
        <end position="502"/>
    </location>
</feature>
<feature type="transmembrane region" description="Helical" evidence="13">
    <location>
        <begin position="479"/>
        <end position="500"/>
    </location>
</feature>